<dbReference type="RefSeq" id="XP_008074642.1">
    <property type="nucleotide sequence ID" value="XM_008076451.1"/>
</dbReference>
<dbReference type="HOGENOM" id="CLU_2225196_0_0_1"/>
<name>L2GT60_VAVCU</name>
<keyword evidence="1" id="KW-0472">Membrane</keyword>
<keyword evidence="1" id="KW-1133">Transmembrane helix</keyword>
<sequence>MREKQYGISSENNNNRLSIEHASLLGVKLPRITFICDPRRKVPRSALERRCCTSHGFHVRITAAVIAHLFIMMRIFAETLYEIVHGFLLWIKGLRPLSILVYHKNV</sequence>
<keyword evidence="3" id="KW-1185">Reference proteome</keyword>
<dbReference type="EMBL" id="GL877430">
    <property type="protein sequence ID" value="ELA46851.1"/>
    <property type="molecule type" value="Genomic_DNA"/>
</dbReference>
<dbReference type="AlphaFoldDB" id="L2GT60"/>
<gene>
    <name evidence="2" type="ORF">VCUG_01625</name>
</gene>
<dbReference type="GeneID" id="19879499"/>
<dbReference type="InParanoid" id="L2GT60"/>
<accession>L2GT60</accession>
<proteinExistence type="predicted"/>
<reference evidence="3" key="1">
    <citation type="submission" date="2011-03" db="EMBL/GenBank/DDBJ databases">
        <title>The genome sequence of Vavraia culicis strain floridensis.</title>
        <authorList>
            <consortium name="The Broad Institute Genome Sequencing Platform"/>
            <person name="Cuomo C."/>
            <person name="Becnel J."/>
            <person name="Sanscrainte N."/>
            <person name="Young S.K."/>
            <person name="Zeng Q."/>
            <person name="Gargeya S."/>
            <person name="Fitzgerald M."/>
            <person name="Haas B."/>
            <person name="Abouelleil A."/>
            <person name="Alvarado L."/>
            <person name="Arachchi H.M."/>
            <person name="Berlin A."/>
            <person name="Chapman S.B."/>
            <person name="Gearin G."/>
            <person name="Goldberg J."/>
            <person name="Griggs A."/>
            <person name="Gujja S."/>
            <person name="Hansen M."/>
            <person name="Heiman D."/>
            <person name="Howarth C."/>
            <person name="Larimer J."/>
            <person name="Lui A."/>
            <person name="MacDonald P.J.P."/>
            <person name="McCowen C."/>
            <person name="Montmayeur A."/>
            <person name="Murphy C."/>
            <person name="Neiman D."/>
            <person name="Pearson M."/>
            <person name="Priest M."/>
            <person name="Roberts A."/>
            <person name="Saif S."/>
            <person name="Shea T."/>
            <person name="Sisk P."/>
            <person name="Stolte C."/>
            <person name="Sykes S."/>
            <person name="Wortman J."/>
            <person name="Nusbaum C."/>
            <person name="Birren B."/>
        </authorList>
    </citation>
    <scope>NUCLEOTIDE SEQUENCE [LARGE SCALE GENOMIC DNA]</scope>
    <source>
        <strain evidence="3">floridensis</strain>
    </source>
</reference>
<keyword evidence="1" id="KW-0812">Transmembrane</keyword>
<protein>
    <submittedName>
        <fullName evidence="2">Uncharacterized protein</fullName>
    </submittedName>
</protein>
<organism evidence="2 3">
    <name type="scientific">Vavraia culicis (isolate floridensis)</name>
    <name type="common">Microsporidian parasite</name>
    <dbReference type="NCBI Taxonomy" id="948595"/>
    <lineage>
        <taxon>Eukaryota</taxon>
        <taxon>Fungi</taxon>
        <taxon>Fungi incertae sedis</taxon>
        <taxon>Microsporidia</taxon>
        <taxon>Pleistophoridae</taxon>
        <taxon>Vavraia</taxon>
    </lineage>
</organism>
<dbReference type="Proteomes" id="UP000011081">
    <property type="component" value="Unassembled WGS sequence"/>
</dbReference>
<evidence type="ECO:0000313" key="2">
    <source>
        <dbReference type="EMBL" id="ELA46851.1"/>
    </source>
</evidence>
<feature type="transmembrane region" description="Helical" evidence="1">
    <location>
        <begin position="57"/>
        <end position="77"/>
    </location>
</feature>
<dbReference type="VEuPathDB" id="MicrosporidiaDB:VCUG_01625"/>
<evidence type="ECO:0000313" key="3">
    <source>
        <dbReference type="Proteomes" id="UP000011081"/>
    </source>
</evidence>
<evidence type="ECO:0000256" key="1">
    <source>
        <dbReference type="SAM" id="Phobius"/>
    </source>
</evidence>